<reference evidence="2 3" key="1">
    <citation type="journal article" date="2015" name="Nature">
        <title>rRNA introns, odd ribosomes, and small enigmatic genomes across a large radiation of phyla.</title>
        <authorList>
            <person name="Brown C.T."/>
            <person name="Hug L.A."/>
            <person name="Thomas B.C."/>
            <person name="Sharon I."/>
            <person name="Castelle C.J."/>
            <person name="Singh A."/>
            <person name="Wilkins M.J."/>
            <person name="Williams K.H."/>
            <person name="Banfield J.F."/>
        </authorList>
    </citation>
    <scope>NUCLEOTIDE SEQUENCE [LARGE SCALE GENOMIC DNA]</scope>
</reference>
<feature type="transmembrane region" description="Helical" evidence="1">
    <location>
        <begin position="51"/>
        <end position="69"/>
    </location>
</feature>
<evidence type="ECO:0000256" key="1">
    <source>
        <dbReference type="SAM" id="Phobius"/>
    </source>
</evidence>
<gene>
    <name evidence="2" type="ORF">UU14_C0025G0020</name>
</gene>
<dbReference type="AlphaFoldDB" id="A0A0G0T3A1"/>
<sequence>MKIQDIAFFTVLAGLLILRKPRLAVLLGLIAILLSLPLFHLKIALFTAQRLIQYAAAFFLISCLIQLTSSKLDHYNSL</sequence>
<keyword evidence="1" id="KW-0472">Membrane</keyword>
<keyword evidence="1" id="KW-0812">Transmembrane</keyword>
<protein>
    <submittedName>
        <fullName evidence="2">Uncharacterized protein</fullName>
    </submittedName>
</protein>
<organism evidence="2 3">
    <name type="scientific">Candidatus Roizmanbacteria bacterium GW2011_GWB1_40_7</name>
    <dbReference type="NCBI Taxonomy" id="1618482"/>
    <lineage>
        <taxon>Bacteria</taxon>
        <taxon>Candidatus Roizmaniibacteriota</taxon>
    </lineage>
</organism>
<keyword evidence="1" id="KW-1133">Transmembrane helix</keyword>
<dbReference type="EMBL" id="LBZM01000025">
    <property type="protein sequence ID" value="KKR71553.1"/>
    <property type="molecule type" value="Genomic_DNA"/>
</dbReference>
<name>A0A0G0T3A1_9BACT</name>
<evidence type="ECO:0000313" key="3">
    <source>
        <dbReference type="Proteomes" id="UP000034664"/>
    </source>
</evidence>
<proteinExistence type="predicted"/>
<feature type="transmembrane region" description="Helical" evidence="1">
    <location>
        <begin position="23"/>
        <end position="45"/>
    </location>
</feature>
<comment type="caution">
    <text evidence="2">The sequence shown here is derived from an EMBL/GenBank/DDBJ whole genome shotgun (WGS) entry which is preliminary data.</text>
</comment>
<dbReference type="Proteomes" id="UP000034664">
    <property type="component" value="Unassembled WGS sequence"/>
</dbReference>
<evidence type="ECO:0000313" key="2">
    <source>
        <dbReference type="EMBL" id="KKR71553.1"/>
    </source>
</evidence>
<accession>A0A0G0T3A1</accession>